<keyword evidence="2 6" id="KW-0813">Transport</keyword>
<dbReference type="GO" id="GO:0016020">
    <property type="term" value="C:membrane"/>
    <property type="evidence" value="ECO:0007669"/>
    <property type="project" value="UniProtKB-SubCell"/>
</dbReference>
<keyword evidence="4 8" id="KW-1133">Transmembrane helix</keyword>
<dbReference type="InterPro" id="IPR000425">
    <property type="entry name" value="MIP"/>
</dbReference>
<keyword evidence="3 6" id="KW-0812">Transmembrane</keyword>
<evidence type="ECO:0000256" key="3">
    <source>
        <dbReference type="ARBA" id="ARBA00022692"/>
    </source>
</evidence>
<dbReference type="Pfam" id="PF00230">
    <property type="entry name" value="MIP"/>
    <property type="match status" value="1"/>
</dbReference>
<gene>
    <name evidence="9" type="ORF">QN277_020605</name>
</gene>
<evidence type="ECO:0000256" key="5">
    <source>
        <dbReference type="ARBA" id="ARBA00023136"/>
    </source>
</evidence>
<feature type="compositionally biased region" description="Polar residues" evidence="7">
    <location>
        <begin position="1"/>
        <end position="10"/>
    </location>
</feature>
<dbReference type="PROSITE" id="PS00221">
    <property type="entry name" value="MIP"/>
    <property type="match status" value="1"/>
</dbReference>
<accession>A0AAE1JPL6</accession>
<dbReference type="PANTHER" id="PTHR45724">
    <property type="entry name" value="AQUAPORIN NIP2-1"/>
    <property type="match status" value="1"/>
</dbReference>
<dbReference type="PANTHER" id="PTHR45724:SF16">
    <property type="entry name" value="AQUAPORIN NIP2-1"/>
    <property type="match status" value="1"/>
</dbReference>
<dbReference type="CDD" id="cd00333">
    <property type="entry name" value="MIP"/>
    <property type="match status" value="1"/>
</dbReference>
<dbReference type="InterPro" id="IPR034294">
    <property type="entry name" value="Aquaporin_transptr"/>
</dbReference>
<evidence type="ECO:0000256" key="4">
    <source>
        <dbReference type="ARBA" id="ARBA00022989"/>
    </source>
</evidence>
<dbReference type="GO" id="GO:0015267">
    <property type="term" value="F:channel activity"/>
    <property type="evidence" value="ECO:0007669"/>
    <property type="project" value="InterPro"/>
</dbReference>
<proteinExistence type="inferred from homology"/>
<evidence type="ECO:0000256" key="1">
    <source>
        <dbReference type="ARBA" id="ARBA00004141"/>
    </source>
</evidence>
<name>A0AAE1JPL6_9FABA</name>
<dbReference type="Proteomes" id="UP001293593">
    <property type="component" value="Unassembled WGS sequence"/>
</dbReference>
<evidence type="ECO:0000256" key="6">
    <source>
        <dbReference type="RuleBase" id="RU000477"/>
    </source>
</evidence>
<protein>
    <recommendedName>
        <fullName evidence="11">Aquaporin NIP2-1</fullName>
    </recommendedName>
</protein>
<feature type="transmembrane region" description="Helical" evidence="8">
    <location>
        <begin position="48"/>
        <end position="71"/>
    </location>
</feature>
<dbReference type="InterPro" id="IPR022357">
    <property type="entry name" value="MIP_CS"/>
</dbReference>
<feature type="transmembrane region" description="Helical" evidence="8">
    <location>
        <begin position="164"/>
        <end position="185"/>
    </location>
</feature>
<dbReference type="Gene3D" id="1.20.1080.10">
    <property type="entry name" value="Glycerol uptake facilitator protein"/>
    <property type="match status" value="1"/>
</dbReference>
<feature type="region of interest" description="Disordered" evidence="7">
    <location>
        <begin position="1"/>
        <end position="22"/>
    </location>
</feature>
<feature type="transmembrane region" description="Helical" evidence="8">
    <location>
        <begin position="191"/>
        <end position="212"/>
    </location>
</feature>
<dbReference type="InterPro" id="IPR023271">
    <property type="entry name" value="Aquaporin-like"/>
</dbReference>
<dbReference type="SUPFAM" id="SSF81338">
    <property type="entry name" value="Aquaporin-like"/>
    <property type="match status" value="1"/>
</dbReference>
<dbReference type="EMBL" id="JAWXYG010000005">
    <property type="protein sequence ID" value="KAK4271993.1"/>
    <property type="molecule type" value="Genomic_DNA"/>
</dbReference>
<sequence length="297" mass="31428">MQTTSQTMWSLNPEREQPDDPRTHKRSFLLLSFAKLAQNYPPGFLRQVLAEIIGTYLLVFVGSGSAALNAYDEQKVSKLGASLAGGFIVIVMIYAIGHISGAHMNPAVSLAFAAVKHFPWKQVPLYVAAQLVGAISASFTLRLILDPIKQLGTTSPSGSDAQALAMEIVATFTMMFIASAVSTDAKAVGELAGVAVGSSVFIASILAGPISGGSMNPARTLGPAIASGSYKGLWVYLVGPITGALLGAWSYTTIKETDEPTPATSLISFPLELGSKNRETEYVKSRDDPQIMSENNV</sequence>
<evidence type="ECO:0000256" key="8">
    <source>
        <dbReference type="SAM" id="Phobius"/>
    </source>
</evidence>
<organism evidence="9 10">
    <name type="scientific">Acacia crassicarpa</name>
    <name type="common">northern wattle</name>
    <dbReference type="NCBI Taxonomy" id="499986"/>
    <lineage>
        <taxon>Eukaryota</taxon>
        <taxon>Viridiplantae</taxon>
        <taxon>Streptophyta</taxon>
        <taxon>Embryophyta</taxon>
        <taxon>Tracheophyta</taxon>
        <taxon>Spermatophyta</taxon>
        <taxon>Magnoliopsida</taxon>
        <taxon>eudicotyledons</taxon>
        <taxon>Gunneridae</taxon>
        <taxon>Pentapetalae</taxon>
        <taxon>rosids</taxon>
        <taxon>fabids</taxon>
        <taxon>Fabales</taxon>
        <taxon>Fabaceae</taxon>
        <taxon>Caesalpinioideae</taxon>
        <taxon>mimosoid clade</taxon>
        <taxon>Acacieae</taxon>
        <taxon>Acacia</taxon>
    </lineage>
</organism>
<dbReference type="PRINTS" id="PR00783">
    <property type="entry name" value="MINTRINSICP"/>
</dbReference>
<evidence type="ECO:0000256" key="2">
    <source>
        <dbReference type="ARBA" id="ARBA00022448"/>
    </source>
</evidence>
<keyword evidence="5 8" id="KW-0472">Membrane</keyword>
<dbReference type="AlphaFoldDB" id="A0AAE1JPL6"/>
<feature type="compositionally biased region" description="Basic and acidic residues" evidence="7">
    <location>
        <begin position="13"/>
        <end position="22"/>
    </location>
</feature>
<evidence type="ECO:0000313" key="9">
    <source>
        <dbReference type="EMBL" id="KAK4271993.1"/>
    </source>
</evidence>
<comment type="caution">
    <text evidence="9">The sequence shown here is derived from an EMBL/GenBank/DDBJ whole genome shotgun (WGS) entry which is preliminary data.</text>
</comment>
<feature type="transmembrane region" description="Helical" evidence="8">
    <location>
        <begin position="123"/>
        <end position="144"/>
    </location>
</feature>
<evidence type="ECO:0008006" key="11">
    <source>
        <dbReference type="Google" id="ProtNLM"/>
    </source>
</evidence>
<comment type="subcellular location">
    <subcellularLocation>
        <location evidence="1">Membrane</location>
        <topology evidence="1">Multi-pass membrane protein</topology>
    </subcellularLocation>
</comment>
<evidence type="ECO:0000313" key="10">
    <source>
        <dbReference type="Proteomes" id="UP001293593"/>
    </source>
</evidence>
<keyword evidence="10" id="KW-1185">Reference proteome</keyword>
<comment type="similarity">
    <text evidence="6">Belongs to the MIP/aquaporin (TC 1.A.8) family.</text>
</comment>
<evidence type="ECO:0000256" key="7">
    <source>
        <dbReference type="SAM" id="MobiDB-lite"/>
    </source>
</evidence>
<feature type="transmembrane region" description="Helical" evidence="8">
    <location>
        <begin position="233"/>
        <end position="251"/>
    </location>
</feature>
<reference evidence="9" key="1">
    <citation type="submission" date="2023-10" db="EMBL/GenBank/DDBJ databases">
        <title>Chromosome-level genome of the transformable northern wattle, Acacia crassicarpa.</title>
        <authorList>
            <person name="Massaro I."/>
            <person name="Sinha N.R."/>
            <person name="Poethig S."/>
            <person name="Leichty A.R."/>
        </authorList>
    </citation>
    <scope>NUCLEOTIDE SEQUENCE</scope>
    <source>
        <strain evidence="9">Acra3RX</strain>
        <tissue evidence="9">Leaf</tissue>
    </source>
</reference>
<feature type="transmembrane region" description="Helical" evidence="8">
    <location>
        <begin position="83"/>
        <end position="103"/>
    </location>
</feature>